<sequence>MPFEFTTTEIEALFEEKTFERAVDIYRQGKVRSVTLEPTTSSTLLKLKGITQGSYNERYMQHISLTRSPRGLILNSSCTCPMGYDCKHAAAVLLKAHNQLQQPQGLAKSVPAISQSPANVEARQFEQWLQTFAKQQLENLPEKPQEHEFRYRLFSKAENPHNLPLDSTSNDLDIWSQHLTATGRLSNPKKVTNAKFLDGSKYGYSEYSDASEAIGQLLSLCTFGPFNKSQIVFKEACGFFALKTLVETGQCFFKNNEPPLQWRDEPIEKPLVFNEQAQRFELPFGNHEFWVFCEPPVLINTQTNQVQPIKSSLSGASLYQLLQMPKANTALLSRLLPLLEEEQARLTQQKRQKVAPLPKIKGLEDKEIAPDLHPILRLIQHPNHVVSFELDCYYPPYTCHFFPRTTSLTQRIDGQKIILKRQVEAEDKAILRLMDFLLPLNPEQDQIDPYGEPMISPLFWDLPGESLATQMGLEAFLALQDELPNLADEGWILEGFAEQTLEVLNIEDISVESQNQSEWFELGFDMVVNGQSIPLEPIIHRLIGQYQSSEEMPDRLQVLNENQQVFEFSKTQIAPIFDTLIQLYKIHDANGDKLRLSRFDAHLIAGLSDAPIRWLGSKDSLKLAEKLKTFQGIQTVQPPQGLQAQLREYQQFGLNWLGFMHEFGFNGILADDMGLGKTLQTLSFLLHLKETQQLDKPALLVVPTSLIGNWKAEAARFVPDLKLLTLHGQDRFSDFEHIPNADLVLTTYPLIPRDAERFAEMPFSLIILDEAQKIKNPTTKLYQSLQCLKAQHRLALTGTPVENHLGELWALFNFLMPGFLGNLKHFKATYQKPIELEGNRAVQTQLNQKVAPFLLRRTKHQVVNELPDKTEIIRKVEFEKDQAQLYETIRLTMTEKVREAVAQNGLAKSQITLLDALLKLRQVCCDPGLVKLDAASKVKHSAKLELLMDLVTELLEGDHRILIFSQFTSMLRIIEDALTHAKIAVTVLTGQTKKRDEAIERFRSGEVDVFLISLKAGGVGLNLTEADSVIHYDPWWNPAAENQATDRAYRIGQDKEVFVYKLVVANSIEEKILNLQAKKQALQDQLYQKSQDKNNAEPDHKLTLSGEDLMALLQS</sequence>
<name>A0A6F8PJM9_9GAMM</name>
<keyword evidence="3" id="KW-0862">Zinc</keyword>
<keyword evidence="3" id="KW-0479">Metal-binding</keyword>
<dbReference type="SUPFAM" id="SSF52540">
    <property type="entry name" value="P-loop containing nucleoside triphosphate hydrolases"/>
    <property type="match status" value="2"/>
</dbReference>
<dbReference type="Proteomes" id="UP000501466">
    <property type="component" value="Chromosome"/>
</dbReference>
<dbReference type="GO" id="GO:0008270">
    <property type="term" value="F:zinc ion binding"/>
    <property type="evidence" value="ECO:0007669"/>
    <property type="project" value="UniProtKB-KW"/>
</dbReference>
<dbReference type="SMART" id="SM00487">
    <property type="entry name" value="DEXDc"/>
    <property type="match status" value="1"/>
</dbReference>
<dbReference type="GO" id="GO:0005524">
    <property type="term" value="F:ATP binding"/>
    <property type="evidence" value="ECO:0007669"/>
    <property type="project" value="InterPro"/>
</dbReference>
<dbReference type="PROSITE" id="PS51192">
    <property type="entry name" value="HELICASE_ATP_BIND_1"/>
    <property type="match status" value="1"/>
</dbReference>
<dbReference type="InterPro" id="IPR014001">
    <property type="entry name" value="Helicase_ATP-bd"/>
</dbReference>
<evidence type="ECO:0000313" key="7">
    <source>
        <dbReference type="EMBL" id="BBP42278.1"/>
    </source>
</evidence>
<evidence type="ECO:0000259" key="6">
    <source>
        <dbReference type="PROSITE" id="PS51194"/>
    </source>
</evidence>
<evidence type="ECO:0008006" key="9">
    <source>
        <dbReference type="Google" id="ProtNLM"/>
    </source>
</evidence>
<evidence type="ECO:0000313" key="8">
    <source>
        <dbReference type="Proteomes" id="UP000501466"/>
    </source>
</evidence>
<keyword evidence="2" id="KW-0067">ATP-binding</keyword>
<dbReference type="CDD" id="cd18012">
    <property type="entry name" value="DEXQc_arch_SWI2_SNF2"/>
    <property type="match status" value="1"/>
</dbReference>
<keyword evidence="2" id="KW-0547">Nucleotide-binding</keyword>
<accession>A0A6F8PJM9</accession>
<evidence type="ECO:0000256" key="1">
    <source>
        <dbReference type="ARBA" id="ARBA00022801"/>
    </source>
</evidence>
<feature type="domain" description="Helicase C-terminal" evidence="6">
    <location>
        <begin position="946"/>
        <end position="1094"/>
    </location>
</feature>
<keyword evidence="2" id="KW-0347">Helicase</keyword>
<dbReference type="Gene3D" id="3.40.50.10810">
    <property type="entry name" value="Tandem AAA-ATPase domain"/>
    <property type="match status" value="1"/>
</dbReference>
<dbReference type="InterPro" id="IPR007527">
    <property type="entry name" value="Znf_SWIM"/>
</dbReference>
<evidence type="ECO:0000256" key="3">
    <source>
        <dbReference type="PROSITE-ProRule" id="PRU00325"/>
    </source>
</evidence>
<organism evidence="7 8">
    <name type="scientific">Thiosulfativibrio zosterae</name>
    <dbReference type="NCBI Taxonomy" id="2675053"/>
    <lineage>
        <taxon>Bacteria</taxon>
        <taxon>Pseudomonadati</taxon>
        <taxon>Pseudomonadota</taxon>
        <taxon>Gammaproteobacteria</taxon>
        <taxon>Thiotrichales</taxon>
        <taxon>Piscirickettsiaceae</taxon>
        <taxon>Thiosulfativibrio</taxon>
    </lineage>
</organism>
<dbReference type="Pfam" id="PF00271">
    <property type="entry name" value="Helicase_C"/>
    <property type="match status" value="1"/>
</dbReference>
<evidence type="ECO:0000259" key="4">
    <source>
        <dbReference type="PROSITE" id="PS50966"/>
    </source>
</evidence>
<dbReference type="GO" id="GO:0016787">
    <property type="term" value="F:hydrolase activity"/>
    <property type="evidence" value="ECO:0007669"/>
    <property type="project" value="UniProtKB-KW"/>
</dbReference>
<dbReference type="InterPro" id="IPR027417">
    <property type="entry name" value="P-loop_NTPase"/>
</dbReference>
<proteinExistence type="predicted"/>
<evidence type="ECO:0000256" key="2">
    <source>
        <dbReference type="ARBA" id="ARBA00022806"/>
    </source>
</evidence>
<dbReference type="SMART" id="SM00490">
    <property type="entry name" value="HELICc"/>
    <property type="match status" value="1"/>
</dbReference>
<dbReference type="InterPro" id="IPR049730">
    <property type="entry name" value="SNF2/RAD54-like_C"/>
</dbReference>
<dbReference type="Pfam" id="PF00176">
    <property type="entry name" value="SNF2-rel_dom"/>
    <property type="match status" value="1"/>
</dbReference>
<dbReference type="InterPro" id="IPR000330">
    <property type="entry name" value="SNF2_N"/>
</dbReference>
<keyword evidence="1" id="KW-0378">Hydrolase</keyword>
<dbReference type="PANTHER" id="PTHR10799">
    <property type="entry name" value="SNF2/RAD54 HELICASE FAMILY"/>
    <property type="match status" value="1"/>
</dbReference>
<dbReference type="KEGG" id="tzo:THMIRHAT_00240"/>
<feature type="domain" description="SWIM-type" evidence="4">
    <location>
        <begin position="59"/>
        <end position="97"/>
    </location>
</feature>
<dbReference type="CDD" id="cd18793">
    <property type="entry name" value="SF2_C_SNF"/>
    <property type="match status" value="1"/>
</dbReference>
<dbReference type="Gene3D" id="3.40.50.300">
    <property type="entry name" value="P-loop containing nucleotide triphosphate hydrolases"/>
    <property type="match status" value="1"/>
</dbReference>
<dbReference type="InterPro" id="IPR038718">
    <property type="entry name" value="SNF2-like_sf"/>
</dbReference>
<dbReference type="AlphaFoldDB" id="A0A6F8PJM9"/>
<evidence type="ECO:0000259" key="5">
    <source>
        <dbReference type="PROSITE" id="PS51192"/>
    </source>
</evidence>
<dbReference type="InterPro" id="IPR001650">
    <property type="entry name" value="Helicase_C-like"/>
</dbReference>
<dbReference type="GO" id="GO:0004386">
    <property type="term" value="F:helicase activity"/>
    <property type="evidence" value="ECO:0007669"/>
    <property type="project" value="UniProtKB-KW"/>
</dbReference>
<dbReference type="Pfam" id="PF04434">
    <property type="entry name" value="SWIM"/>
    <property type="match status" value="1"/>
</dbReference>
<gene>
    <name evidence="7" type="ORF">THMIRHAT_00240</name>
</gene>
<reference evidence="8" key="1">
    <citation type="submission" date="2019-11" db="EMBL/GenBank/DDBJ databases">
        <title>Isolation and characterization of two novel species in the genus Thiomicrorhabdus.</title>
        <authorList>
            <person name="Mochizuki J."/>
            <person name="Kojima H."/>
            <person name="Fukui M."/>
        </authorList>
    </citation>
    <scope>NUCLEOTIDE SEQUENCE [LARGE SCALE GENOMIC DNA]</scope>
    <source>
        <strain evidence="8">AkT22</strain>
    </source>
</reference>
<dbReference type="EMBL" id="AP021888">
    <property type="protein sequence ID" value="BBP42278.1"/>
    <property type="molecule type" value="Genomic_DNA"/>
</dbReference>
<protein>
    <recommendedName>
        <fullName evidence="9">Helicase SNF2</fullName>
    </recommendedName>
</protein>
<dbReference type="PROSITE" id="PS51194">
    <property type="entry name" value="HELICASE_CTER"/>
    <property type="match status" value="1"/>
</dbReference>
<feature type="domain" description="Helicase ATP-binding" evidence="5">
    <location>
        <begin position="658"/>
        <end position="818"/>
    </location>
</feature>
<dbReference type="PROSITE" id="PS50966">
    <property type="entry name" value="ZF_SWIM"/>
    <property type="match status" value="1"/>
</dbReference>
<keyword evidence="8" id="KW-1185">Reference proteome</keyword>
<keyword evidence="3" id="KW-0863">Zinc-finger</keyword>
<dbReference type="RefSeq" id="WP_173289548.1">
    <property type="nucleotide sequence ID" value="NZ_AP021888.1"/>
</dbReference>